<keyword evidence="5" id="KW-1185">Reference proteome</keyword>
<feature type="compositionally biased region" description="Basic and acidic residues" evidence="1">
    <location>
        <begin position="465"/>
        <end position="474"/>
    </location>
</feature>
<feature type="compositionally biased region" description="Low complexity" evidence="1">
    <location>
        <begin position="343"/>
        <end position="352"/>
    </location>
</feature>
<sequence length="699" mass="76259">MSASLWRCCLHFGCYVSTAATSSASIRDEEGPFLVSSTEDHAAALASDVGRTTARHFHSSPLFRRGHVSTAANCVTSDERMFYSRLIPRQRSADNASLRRRDCLGFGCRVSTAATLSASILDGEGPDLLSSPEDYKAALDSEEEYFVFIFTNHSTNLALIGQERLAEPGSDTTQTPVIHGDFQNHQPVNFEDEIPSTLLLSKSRSRWILPQAVMSHLSFPSTLPPKPSETPRGAKMSGDAELLPTSVVKSPMKPKASTDSARGANSKNPILLTDDDGSASGNGKRSYLASTAGFFASGAPDPKHLGLENVSFTGTPPAKPSYLVSSEVPSSRSAPGSVSAAKPLDTLTPLPLKGSRGYLGSQPWMKAAVERRKAQASIAHLSQHNMDGHLSQPTEVLPNTTNRAQTTSGETSITSTKRMTRETDESPAPNNGNDFDNNVGASNDYRRSPSQTATADGPPVPNRQRRGDQSRRPDSPTSQHPHRDSPARSQTVETLPVSHPASSTTISLLGLASYEETAISDGVVKCVMEGGEPTFQIQFTLEKRQGAAYCSQHASNVKSQDWLHARSRRQRKLCRSPNRSNEAESDAVGEVDRIIARWGSGRHADFLLIWTDKTRDWIPRRDINEEMVSDFEKGYDGIHEGVEILGIRGKGVKKQYRLHWRGRPSKEDGWVAEKLISKQLLHGYEERQSGEAEDVSPKS</sequence>
<gene>
    <name evidence="4" type="ORF">PG997_008032</name>
</gene>
<dbReference type="GeneID" id="92045407"/>
<evidence type="ECO:0000313" key="5">
    <source>
        <dbReference type="Proteomes" id="UP001433268"/>
    </source>
</evidence>
<feature type="signal peptide" evidence="2">
    <location>
        <begin position="1"/>
        <end position="19"/>
    </location>
</feature>
<feature type="compositionally biased region" description="Polar residues" evidence="1">
    <location>
        <begin position="383"/>
        <end position="417"/>
    </location>
</feature>
<evidence type="ECO:0000256" key="2">
    <source>
        <dbReference type="SAM" id="SignalP"/>
    </source>
</evidence>
<dbReference type="Gene3D" id="2.40.50.40">
    <property type="match status" value="2"/>
</dbReference>
<evidence type="ECO:0000259" key="3">
    <source>
        <dbReference type="SMART" id="SM00298"/>
    </source>
</evidence>
<feature type="chain" id="PRO_5045162524" description="Chromo domain-containing protein" evidence="2">
    <location>
        <begin position="20"/>
        <end position="699"/>
    </location>
</feature>
<dbReference type="Proteomes" id="UP001433268">
    <property type="component" value="Unassembled WGS sequence"/>
</dbReference>
<accession>A0ABR1W9N9</accession>
<dbReference type="RefSeq" id="XP_066667689.1">
    <property type="nucleotide sequence ID" value="XM_066812347.1"/>
</dbReference>
<name>A0ABR1W9N9_9PEZI</name>
<evidence type="ECO:0000313" key="4">
    <source>
        <dbReference type="EMBL" id="KAK8080214.1"/>
    </source>
</evidence>
<feature type="compositionally biased region" description="Polar residues" evidence="1">
    <location>
        <begin position="257"/>
        <end position="268"/>
    </location>
</feature>
<keyword evidence="2" id="KW-0732">Signal</keyword>
<feature type="compositionally biased region" description="Polar residues" evidence="1">
    <location>
        <begin position="428"/>
        <end position="441"/>
    </location>
</feature>
<feature type="compositionally biased region" description="Polar residues" evidence="1">
    <location>
        <begin position="323"/>
        <end position="336"/>
    </location>
</feature>
<comment type="caution">
    <text evidence="4">The sequence shown here is derived from an EMBL/GenBank/DDBJ whole genome shotgun (WGS) entry which is preliminary data.</text>
</comment>
<dbReference type="CDD" id="cd00024">
    <property type="entry name" value="CD_CSD"/>
    <property type="match status" value="1"/>
</dbReference>
<feature type="region of interest" description="Disordered" evidence="1">
    <location>
        <begin position="320"/>
        <end position="359"/>
    </location>
</feature>
<organism evidence="4 5">
    <name type="scientific">Apiospora hydei</name>
    <dbReference type="NCBI Taxonomy" id="1337664"/>
    <lineage>
        <taxon>Eukaryota</taxon>
        <taxon>Fungi</taxon>
        <taxon>Dikarya</taxon>
        <taxon>Ascomycota</taxon>
        <taxon>Pezizomycotina</taxon>
        <taxon>Sordariomycetes</taxon>
        <taxon>Xylariomycetidae</taxon>
        <taxon>Amphisphaeriales</taxon>
        <taxon>Apiosporaceae</taxon>
        <taxon>Apiospora</taxon>
    </lineage>
</organism>
<protein>
    <recommendedName>
        <fullName evidence="3">Chromo domain-containing protein</fullName>
    </recommendedName>
</protein>
<feature type="domain" description="Chromo" evidence="3">
    <location>
        <begin position="588"/>
        <end position="636"/>
    </location>
</feature>
<dbReference type="InterPro" id="IPR000953">
    <property type="entry name" value="Chromo/chromo_shadow_dom"/>
</dbReference>
<evidence type="ECO:0000256" key="1">
    <source>
        <dbReference type="SAM" id="MobiDB-lite"/>
    </source>
</evidence>
<reference evidence="4 5" key="1">
    <citation type="submission" date="2023-01" db="EMBL/GenBank/DDBJ databases">
        <title>Analysis of 21 Apiospora genomes using comparative genomics revels a genus with tremendous synthesis potential of carbohydrate active enzymes and secondary metabolites.</title>
        <authorList>
            <person name="Sorensen T."/>
        </authorList>
    </citation>
    <scope>NUCLEOTIDE SEQUENCE [LARGE SCALE GENOMIC DNA]</scope>
    <source>
        <strain evidence="4 5">CBS 114990</strain>
    </source>
</reference>
<feature type="domain" description="Chromo" evidence="3">
    <location>
        <begin position="638"/>
        <end position="689"/>
    </location>
</feature>
<feature type="region of interest" description="Disordered" evidence="1">
    <location>
        <begin position="220"/>
        <end position="284"/>
    </location>
</feature>
<proteinExistence type="predicted"/>
<feature type="region of interest" description="Disordered" evidence="1">
    <location>
        <begin position="383"/>
        <end position="503"/>
    </location>
</feature>
<dbReference type="SMART" id="SM00298">
    <property type="entry name" value="CHROMO"/>
    <property type="match status" value="2"/>
</dbReference>
<dbReference type="EMBL" id="JAQQWN010000006">
    <property type="protein sequence ID" value="KAK8080214.1"/>
    <property type="molecule type" value="Genomic_DNA"/>
</dbReference>